<proteinExistence type="predicted"/>
<dbReference type="EMBL" id="UYSU01035764">
    <property type="protein sequence ID" value="VDL96657.1"/>
    <property type="molecule type" value="Genomic_DNA"/>
</dbReference>
<organism evidence="3">
    <name type="scientific">Schistocephalus solidus</name>
    <name type="common">Tapeworm</name>
    <dbReference type="NCBI Taxonomy" id="70667"/>
    <lineage>
        <taxon>Eukaryota</taxon>
        <taxon>Metazoa</taxon>
        <taxon>Spiralia</taxon>
        <taxon>Lophotrochozoa</taxon>
        <taxon>Platyhelminthes</taxon>
        <taxon>Cestoda</taxon>
        <taxon>Eucestoda</taxon>
        <taxon>Diphyllobothriidea</taxon>
        <taxon>Diphyllobothriidae</taxon>
        <taxon>Schistocephalus</taxon>
    </lineage>
</organism>
<evidence type="ECO:0000313" key="2">
    <source>
        <dbReference type="Proteomes" id="UP000275846"/>
    </source>
</evidence>
<dbReference type="OrthoDB" id="410381at2759"/>
<gene>
    <name evidence="1" type="ORF">SSLN_LOCUS10272</name>
</gene>
<dbReference type="Gene3D" id="3.60.10.10">
    <property type="entry name" value="Endonuclease/exonuclease/phosphatase"/>
    <property type="match status" value="1"/>
</dbReference>
<reference evidence="3" key="1">
    <citation type="submission" date="2016-06" db="UniProtKB">
        <authorList>
            <consortium name="WormBaseParasite"/>
        </authorList>
    </citation>
    <scope>IDENTIFICATION</scope>
</reference>
<evidence type="ECO:0000313" key="3">
    <source>
        <dbReference type="WBParaSite" id="SSLN_0001067101-mRNA-1"/>
    </source>
</evidence>
<dbReference type="InterPro" id="IPR036691">
    <property type="entry name" value="Endo/exonu/phosph_ase_sf"/>
</dbReference>
<protein>
    <submittedName>
        <fullName evidence="3">Endonuclease/exonuclease/phosphatase domain-containing protein</fullName>
    </submittedName>
</protein>
<name>A0A183T1C4_SCHSO</name>
<dbReference type="WBParaSite" id="SSLN_0001067101-mRNA-1">
    <property type="protein sequence ID" value="SSLN_0001067101-mRNA-1"/>
    <property type="gene ID" value="SSLN_0001067101"/>
</dbReference>
<accession>A0A183T1C4</accession>
<dbReference type="SUPFAM" id="SSF56219">
    <property type="entry name" value="DNase I-like"/>
    <property type="match status" value="1"/>
</dbReference>
<sequence length="168" mass="18914">MMVITSFAAGRGSQIAKYAVVKLKKQQYPRPNPPHHTLQAARVSPLTLAAWNVRSLLDNLRSNRPEWRTALVARELARYKVEIAALTQTRFSEQGHLEEVGAGFTFFWSGRPKAERRDAGVAFATQNDIVGRLLFLPRGINARLMSLRLPLRGNQFTKFISAFAIIPQ</sequence>
<dbReference type="Proteomes" id="UP000275846">
    <property type="component" value="Unassembled WGS sequence"/>
</dbReference>
<evidence type="ECO:0000313" key="1">
    <source>
        <dbReference type="EMBL" id="VDL96657.1"/>
    </source>
</evidence>
<reference evidence="1 2" key="2">
    <citation type="submission" date="2018-11" db="EMBL/GenBank/DDBJ databases">
        <authorList>
            <consortium name="Pathogen Informatics"/>
        </authorList>
    </citation>
    <scope>NUCLEOTIDE SEQUENCE [LARGE SCALE GENOMIC DNA]</scope>
    <source>
        <strain evidence="1 2">NST_G2</strain>
    </source>
</reference>
<keyword evidence="2" id="KW-1185">Reference proteome</keyword>
<dbReference type="AlphaFoldDB" id="A0A183T1C4"/>